<accession>A0A1G5PPD0</accession>
<keyword evidence="2" id="KW-1185">Reference proteome</keyword>
<protein>
    <submittedName>
        <fullName evidence="1">Uncharacterized protein</fullName>
    </submittedName>
</protein>
<proteinExistence type="predicted"/>
<gene>
    <name evidence="1" type="ORF">SAMN02982990_00089</name>
</gene>
<dbReference type="EMBL" id="FMWJ01000001">
    <property type="protein sequence ID" value="SCZ51308.1"/>
    <property type="molecule type" value="Genomic_DNA"/>
</dbReference>
<dbReference type="AlphaFoldDB" id="A0A1G5PPD0"/>
<dbReference type="Proteomes" id="UP000183223">
    <property type="component" value="Unassembled WGS sequence"/>
</dbReference>
<evidence type="ECO:0000313" key="2">
    <source>
        <dbReference type="Proteomes" id="UP000183223"/>
    </source>
</evidence>
<organism evidence="1 2">
    <name type="scientific">Photorhabdus luminescens</name>
    <name type="common">Xenorhabdus luminescens</name>
    <dbReference type="NCBI Taxonomy" id="29488"/>
    <lineage>
        <taxon>Bacteria</taxon>
        <taxon>Pseudomonadati</taxon>
        <taxon>Pseudomonadota</taxon>
        <taxon>Gammaproteobacteria</taxon>
        <taxon>Enterobacterales</taxon>
        <taxon>Morganellaceae</taxon>
        <taxon>Photorhabdus</taxon>
    </lineage>
</organism>
<evidence type="ECO:0000313" key="1">
    <source>
        <dbReference type="EMBL" id="SCZ51308.1"/>
    </source>
</evidence>
<sequence>MPNLEELYCCVDDFCQQFIPLWHQQLIANKIGYFFTHPPDRVRKCSINKVDT</sequence>
<reference evidence="2" key="1">
    <citation type="submission" date="2016-10" db="EMBL/GenBank/DDBJ databases">
        <authorList>
            <person name="Varghese N."/>
            <person name="Submissions S."/>
        </authorList>
    </citation>
    <scope>NUCLEOTIDE SEQUENCE [LARGE SCALE GENOMIC DNA]</scope>
    <source>
        <strain evidence="2">ATCC 29999</strain>
    </source>
</reference>
<name>A0A1G5PPD0_PHOLU</name>